<dbReference type="GO" id="GO:0004803">
    <property type="term" value="F:transposase activity"/>
    <property type="evidence" value="ECO:0007669"/>
    <property type="project" value="InterPro"/>
</dbReference>
<accession>A0A6P1M778</accession>
<dbReference type="PANTHER" id="PTHR33360:SF2">
    <property type="entry name" value="TRANSPOSASE FOR INSERTION SEQUENCE ELEMENT IS200"/>
    <property type="match status" value="1"/>
</dbReference>
<dbReference type="GO" id="GO:0006313">
    <property type="term" value="P:DNA transposition"/>
    <property type="evidence" value="ECO:0007669"/>
    <property type="project" value="InterPro"/>
</dbReference>
<proteinExistence type="predicted"/>
<dbReference type="EMBL" id="CP047593">
    <property type="protein sequence ID" value="QHI70440.1"/>
    <property type="molecule type" value="Genomic_DNA"/>
</dbReference>
<evidence type="ECO:0000313" key="3">
    <source>
        <dbReference type="Proteomes" id="UP000464954"/>
    </source>
</evidence>
<organism evidence="2 3">
    <name type="scientific">Tichowtungia aerotolerans</name>
    <dbReference type="NCBI Taxonomy" id="2697043"/>
    <lineage>
        <taxon>Bacteria</taxon>
        <taxon>Pseudomonadati</taxon>
        <taxon>Kiritimatiellota</taxon>
        <taxon>Tichowtungiia</taxon>
        <taxon>Tichowtungiales</taxon>
        <taxon>Tichowtungiaceae</taxon>
        <taxon>Tichowtungia</taxon>
    </lineage>
</organism>
<evidence type="ECO:0000259" key="1">
    <source>
        <dbReference type="SMART" id="SM01321"/>
    </source>
</evidence>
<sequence>MNEPEGGMLIEEVRLGAHCAYRLQYHVVWVCKYRRRILMPGVRSYLEKVLRGLQRSMPGVEIEIIGFDGDHMHMVMVIPPKYSISDVMENMKSRSSSVMRKKLSG</sequence>
<dbReference type="SUPFAM" id="SSF143422">
    <property type="entry name" value="Transposase IS200-like"/>
    <property type="match status" value="1"/>
</dbReference>
<dbReference type="Gene3D" id="3.30.70.1290">
    <property type="entry name" value="Transposase IS200-like"/>
    <property type="match status" value="1"/>
</dbReference>
<dbReference type="GO" id="GO:0003677">
    <property type="term" value="F:DNA binding"/>
    <property type="evidence" value="ECO:0007669"/>
    <property type="project" value="InterPro"/>
</dbReference>
<dbReference type="InterPro" id="IPR036515">
    <property type="entry name" value="Transposase_17_sf"/>
</dbReference>
<keyword evidence="3" id="KW-1185">Reference proteome</keyword>
<reference evidence="2 3" key="1">
    <citation type="submission" date="2020-01" db="EMBL/GenBank/DDBJ databases">
        <title>Ponticoccus aerotolerans gen. nov., sp. nov., an anaerobic bacterium and proposal of Ponticoccusceae fam. nov., Ponticoccusles ord. nov. and Ponticoccuse classis nov. in the phylum Kiritimatiellaeota.</title>
        <authorList>
            <person name="Zhou L.Y."/>
            <person name="Du Z.J."/>
        </authorList>
    </citation>
    <scope>NUCLEOTIDE SEQUENCE [LARGE SCALE GENOMIC DNA]</scope>
    <source>
        <strain evidence="2 3">S-5007</strain>
    </source>
</reference>
<dbReference type="AlphaFoldDB" id="A0A6P1M778"/>
<name>A0A6P1M778_9BACT</name>
<dbReference type="InterPro" id="IPR002686">
    <property type="entry name" value="Transposase_17"/>
</dbReference>
<evidence type="ECO:0000313" key="2">
    <source>
        <dbReference type="EMBL" id="QHI70440.1"/>
    </source>
</evidence>
<dbReference type="KEGG" id="taer:GT409_13665"/>
<dbReference type="NCBIfam" id="NF033573">
    <property type="entry name" value="transpos_IS200"/>
    <property type="match status" value="1"/>
</dbReference>
<dbReference type="Pfam" id="PF01797">
    <property type="entry name" value="Y1_Tnp"/>
    <property type="match status" value="1"/>
</dbReference>
<feature type="domain" description="Transposase IS200-like" evidence="1">
    <location>
        <begin position="20"/>
        <end position="100"/>
    </location>
</feature>
<dbReference type="SMART" id="SM01321">
    <property type="entry name" value="Y1_Tnp"/>
    <property type="match status" value="1"/>
</dbReference>
<gene>
    <name evidence="2" type="primary">tnpA</name>
    <name evidence="2" type="ORF">GT409_13665</name>
</gene>
<protein>
    <submittedName>
        <fullName evidence="2">IS200/IS605 family transposase</fullName>
    </submittedName>
</protein>
<dbReference type="PANTHER" id="PTHR33360">
    <property type="entry name" value="TRANSPOSASE FOR INSERTION SEQUENCE ELEMENT IS200"/>
    <property type="match status" value="1"/>
</dbReference>
<dbReference type="Proteomes" id="UP000464954">
    <property type="component" value="Chromosome"/>
</dbReference>